<feature type="domain" description="PUM-HD" evidence="4">
    <location>
        <begin position="676"/>
        <end position="772"/>
    </location>
</feature>
<dbReference type="SMART" id="SM00025">
    <property type="entry name" value="Pumilio"/>
    <property type="match status" value="2"/>
</dbReference>
<evidence type="ECO:0000259" key="4">
    <source>
        <dbReference type="PROSITE" id="PS50303"/>
    </source>
</evidence>
<sequence>MLSQGLVVLSYRNKSSFVFDIMVGNGCLLLLWWSPSTSPMPSPIQAVLSREVRRQLLPPNLNRCSAILAFCSPFPENELKPPANYRGLTYPTSLVSCLSHPRLGLGNTTSGRRDSFDRNTSAFSPSLDYSRGKWPQSYGTLGTVTSSQSPLGIPSASLTPPPTLTTNLQLGTLMTGAGTRGVLSAAPGAEAAKFRNGGVGLPTNGMFGSCSSIFSKISSGATRAASAGTSLDKPAGRSRLLEDFRSSVWHQGRGEDQDGLLMVPLALGSVVKEQNKLALRVTLPAIYAPAGAPLLGLETVCRQILTPTHRTRLGALQENNQAGSVHWSFTSVMQGLESKLLPWCICPSTHQKHLACLFLHTPSTKGTISSSLHHLVYWVPLLSCKSSRSTRSSQAPSQTSSIPSKDSPVATPAEVVIHVNTIIPSGTPTVPFSLVVKPQVPSGLTRMDVRRNIPIKWPPILFTLVCRKVDPQPIGIQFPSWSVNQSIFTSSTAVVLGAWPLVDLYPGVVNVSHRKSNTLESTTLLVPEGKEADGATLVCQLQHLEVRLARDKCRLLNLRGADSSSQPNALLSLEWYSKVREKGNYHIQIQARERAQAAKHLERPRLRAALPYLFEAPVKTVWINHPVVQAFLRSEKVPFTLANPWIRRDHNAPAHQGRPAVAAAANQESHAPSNIYGPGTSTSLNRNNRFPSLQLRDLANHIVEFSQDQHGSRFIQQKLERANATEKQMVFQEILSAAYNLMTDVFGNYVIQKFFEFGSHEQKSTLAQKVCA</sequence>
<dbReference type="PROSITE" id="PS50302">
    <property type="entry name" value="PUM"/>
    <property type="match status" value="2"/>
</dbReference>
<accession>A0ABQ9I8W7</accession>
<dbReference type="InterPro" id="IPR011989">
    <property type="entry name" value="ARM-like"/>
</dbReference>
<evidence type="ECO:0000256" key="1">
    <source>
        <dbReference type="ARBA" id="ARBA00022737"/>
    </source>
</evidence>
<reference evidence="5 6" key="1">
    <citation type="submission" date="2023-02" db="EMBL/GenBank/DDBJ databases">
        <title>LHISI_Scaffold_Assembly.</title>
        <authorList>
            <person name="Stuart O.P."/>
            <person name="Cleave R."/>
            <person name="Magrath M.J.L."/>
            <person name="Mikheyev A.S."/>
        </authorList>
    </citation>
    <scope>NUCLEOTIDE SEQUENCE [LARGE SCALE GENOMIC DNA]</scope>
    <source>
        <strain evidence="5">Daus_M_001</strain>
        <tissue evidence="5">Leg muscle</tissue>
    </source>
</reference>
<name>A0ABQ9I8W7_9NEOP</name>
<evidence type="ECO:0000313" key="6">
    <source>
        <dbReference type="Proteomes" id="UP001159363"/>
    </source>
</evidence>
<protein>
    <recommendedName>
        <fullName evidence="4">PUM-HD domain-containing protein</fullName>
    </recommendedName>
</protein>
<dbReference type="Gene3D" id="1.25.10.10">
    <property type="entry name" value="Leucine-rich Repeat Variant"/>
    <property type="match status" value="1"/>
</dbReference>
<dbReference type="InterPro" id="IPR001313">
    <property type="entry name" value="Pumilio_RNA-bd_rpt"/>
</dbReference>
<feature type="repeat" description="Pumilio" evidence="2">
    <location>
        <begin position="733"/>
        <end position="768"/>
    </location>
</feature>
<dbReference type="InterPro" id="IPR033133">
    <property type="entry name" value="PUM-HD"/>
</dbReference>
<feature type="repeat" description="Pumilio" evidence="2">
    <location>
        <begin position="697"/>
        <end position="732"/>
    </location>
</feature>
<comment type="caution">
    <text evidence="5">The sequence shown here is derived from an EMBL/GenBank/DDBJ whole genome shotgun (WGS) entry which is preliminary data.</text>
</comment>
<evidence type="ECO:0000313" key="5">
    <source>
        <dbReference type="EMBL" id="KAJ8893098.1"/>
    </source>
</evidence>
<feature type="region of interest" description="Disordered" evidence="3">
    <location>
        <begin position="650"/>
        <end position="683"/>
    </location>
</feature>
<keyword evidence="6" id="KW-1185">Reference proteome</keyword>
<dbReference type="PANTHER" id="PTHR12537">
    <property type="entry name" value="RNA BINDING PROTEIN PUMILIO-RELATED"/>
    <property type="match status" value="1"/>
</dbReference>
<organism evidence="5 6">
    <name type="scientific">Dryococelus australis</name>
    <dbReference type="NCBI Taxonomy" id="614101"/>
    <lineage>
        <taxon>Eukaryota</taxon>
        <taxon>Metazoa</taxon>
        <taxon>Ecdysozoa</taxon>
        <taxon>Arthropoda</taxon>
        <taxon>Hexapoda</taxon>
        <taxon>Insecta</taxon>
        <taxon>Pterygota</taxon>
        <taxon>Neoptera</taxon>
        <taxon>Polyneoptera</taxon>
        <taxon>Phasmatodea</taxon>
        <taxon>Verophasmatodea</taxon>
        <taxon>Anareolatae</taxon>
        <taxon>Phasmatidae</taxon>
        <taxon>Eurycanthinae</taxon>
        <taxon>Dryococelus</taxon>
    </lineage>
</organism>
<dbReference type="Proteomes" id="UP001159363">
    <property type="component" value="Chromosome 2"/>
</dbReference>
<dbReference type="InterPro" id="IPR016024">
    <property type="entry name" value="ARM-type_fold"/>
</dbReference>
<gene>
    <name evidence="5" type="ORF">PR048_005681</name>
</gene>
<proteinExistence type="predicted"/>
<dbReference type="SUPFAM" id="SSF48371">
    <property type="entry name" value="ARM repeat"/>
    <property type="match status" value="1"/>
</dbReference>
<dbReference type="Pfam" id="PF00806">
    <property type="entry name" value="PUF"/>
    <property type="match status" value="2"/>
</dbReference>
<evidence type="ECO:0000256" key="2">
    <source>
        <dbReference type="PROSITE-ProRule" id="PRU00317"/>
    </source>
</evidence>
<evidence type="ECO:0000256" key="3">
    <source>
        <dbReference type="SAM" id="MobiDB-lite"/>
    </source>
</evidence>
<dbReference type="PROSITE" id="PS50303">
    <property type="entry name" value="PUM_HD"/>
    <property type="match status" value="1"/>
</dbReference>
<dbReference type="PANTHER" id="PTHR12537:SF12">
    <property type="entry name" value="MATERNAL PROTEIN PUMILIO"/>
    <property type="match status" value="1"/>
</dbReference>
<keyword evidence="1" id="KW-0677">Repeat</keyword>
<dbReference type="EMBL" id="JARBHB010000002">
    <property type="protein sequence ID" value="KAJ8893098.1"/>
    <property type="molecule type" value="Genomic_DNA"/>
</dbReference>